<sequence>MIWKTPVPLKFSERRPWLLSMRSSQAFIVVTVSISMFTSTPSTQANFMTGFISIRNGTKAILK</sequence>
<dbReference type="GeneID" id="81424350"/>
<proteinExistence type="predicted"/>
<reference evidence="1" key="1">
    <citation type="submission" date="2022-11" db="EMBL/GenBank/DDBJ databases">
        <authorList>
            <person name="Petersen C."/>
        </authorList>
    </citation>
    <scope>NUCLEOTIDE SEQUENCE</scope>
    <source>
        <strain evidence="1">IBT 26290</strain>
    </source>
</reference>
<gene>
    <name evidence="1" type="ORF">N7482_003049</name>
</gene>
<dbReference type="EMBL" id="JAPQKN010000001">
    <property type="protein sequence ID" value="KAJ5177172.1"/>
    <property type="molecule type" value="Genomic_DNA"/>
</dbReference>
<dbReference type="RefSeq" id="XP_056548780.1">
    <property type="nucleotide sequence ID" value="XM_056685174.1"/>
</dbReference>
<dbReference type="Proteomes" id="UP001149163">
    <property type="component" value="Unassembled WGS sequence"/>
</dbReference>
<organism evidence="1 2">
    <name type="scientific">Penicillium canariense</name>
    <dbReference type="NCBI Taxonomy" id="189055"/>
    <lineage>
        <taxon>Eukaryota</taxon>
        <taxon>Fungi</taxon>
        <taxon>Dikarya</taxon>
        <taxon>Ascomycota</taxon>
        <taxon>Pezizomycotina</taxon>
        <taxon>Eurotiomycetes</taxon>
        <taxon>Eurotiomycetidae</taxon>
        <taxon>Eurotiales</taxon>
        <taxon>Aspergillaceae</taxon>
        <taxon>Penicillium</taxon>
    </lineage>
</organism>
<name>A0A9W9IIP4_9EURO</name>
<evidence type="ECO:0000313" key="2">
    <source>
        <dbReference type="Proteomes" id="UP001149163"/>
    </source>
</evidence>
<comment type="caution">
    <text evidence="1">The sequence shown here is derived from an EMBL/GenBank/DDBJ whole genome shotgun (WGS) entry which is preliminary data.</text>
</comment>
<evidence type="ECO:0000313" key="1">
    <source>
        <dbReference type="EMBL" id="KAJ5177172.1"/>
    </source>
</evidence>
<accession>A0A9W9IIP4</accession>
<reference evidence="1" key="2">
    <citation type="journal article" date="2023" name="IMA Fungus">
        <title>Comparative genomic study of the Penicillium genus elucidates a diverse pangenome and 15 lateral gene transfer events.</title>
        <authorList>
            <person name="Petersen C."/>
            <person name="Sorensen T."/>
            <person name="Nielsen M.R."/>
            <person name="Sondergaard T.E."/>
            <person name="Sorensen J.L."/>
            <person name="Fitzpatrick D.A."/>
            <person name="Frisvad J.C."/>
            <person name="Nielsen K.L."/>
        </authorList>
    </citation>
    <scope>NUCLEOTIDE SEQUENCE</scope>
    <source>
        <strain evidence="1">IBT 26290</strain>
    </source>
</reference>
<dbReference type="AlphaFoldDB" id="A0A9W9IIP4"/>
<protein>
    <submittedName>
        <fullName evidence="1">Uncharacterized protein</fullName>
    </submittedName>
</protein>
<keyword evidence="2" id="KW-1185">Reference proteome</keyword>